<evidence type="ECO:0000313" key="2">
    <source>
        <dbReference type="Proteomes" id="UP000053593"/>
    </source>
</evidence>
<proteinExistence type="predicted"/>
<keyword evidence="2" id="KW-1185">Reference proteome</keyword>
<sequence length="189" mass="20739">MPDPCRLSGADSYGLPHIGILFLQHSVTECQEKKVDREKVALFLAPLALSPQVQVLSLAVHCGHFWDQKKLHQHLEVLPPAVHHEEAALHSPTALSPAQLAPLQQVQVLLLAVCHGHLWNPKKLHQHLEVLPPAVHHEEAALHSPTALIPAQLPPSQHLQILLPALILAQLVPSQCLQVLPLPVPHGQF</sequence>
<name>A0A0D0BY19_9AGAR</name>
<dbReference type="Proteomes" id="UP000053593">
    <property type="component" value="Unassembled WGS sequence"/>
</dbReference>
<dbReference type="AlphaFoldDB" id="A0A0D0BY19"/>
<dbReference type="EMBL" id="KN834774">
    <property type="protein sequence ID" value="KIK60636.1"/>
    <property type="molecule type" value="Genomic_DNA"/>
</dbReference>
<evidence type="ECO:0000313" key="1">
    <source>
        <dbReference type="EMBL" id="KIK60636.1"/>
    </source>
</evidence>
<organism evidence="1 2">
    <name type="scientific">Collybiopsis luxurians FD-317 M1</name>
    <dbReference type="NCBI Taxonomy" id="944289"/>
    <lineage>
        <taxon>Eukaryota</taxon>
        <taxon>Fungi</taxon>
        <taxon>Dikarya</taxon>
        <taxon>Basidiomycota</taxon>
        <taxon>Agaricomycotina</taxon>
        <taxon>Agaricomycetes</taxon>
        <taxon>Agaricomycetidae</taxon>
        <taxon>Agaricales</taxon>
        <taxon>Marasmiineae</taxon>
        <taxon>Omphalotaceae</taxon>
        <taxon>Collybiopsis</taxon>
        <taxon>Collybiopsis luxurians</taxon>
    </lineage>
</organism>
<reference evidence="1 2" key="1">
    <citation type="submission" date="2014-04" db="EMBL/GenBank/DDBJ databases">
        <title>Evolutionary Origins and Diversification of the Mycorrhizal Mutualists.</title>
        <authorList>
            <consortium name="DOE Joint Genome Institute"/>
            <consortium name="Mycorrhizal Genomics Consortium"/>
            <person name="Kohler A."/>
            <person name="Kuo A."/>
            <person name="Nagy L.G."/>
            <person name="Floudas D."/>
            <person name="Copeland A."/>
            <person name="Barry K.W."/>
            <person name="Cichocki N."/>
            <person name="Veneault-Fourrey C."/>
            <person name="LaButti K."/>
            <person name="Lindquist E.A."/>
            <person name="Lipzen A."/>
            <person name="Lundell T."/>
            <person name="Morin E."/>
            <person name="Murat C."/>
            <person name="Riley R."/>
            <person name="Ohm R."/>
            <person name="Sun H."/>
            <person name="Tunlid A."/>
            <person name="Henrissat B."/>
            <person name="Grigoriev I.V."/>
            <person name="Hibbett D.S."/>
            <person name="Martin F."/>
        </authorList>
    </citation>
    <scope>NUCLEOTIDE SEQUENCE [LARGE SCALE GENOMIC DNA]</scope>
    <source>
        <strain evidence="1 2">FD-317 M1</strain>
    </source>
</reference>
<dbReference type="HOGENOM" id="CLU_1434586_0_0_1"/>
<gene>
    <name evidence="1" type="ORF">GYMLUDRAFT_244207</name>
</gene>
<protein>
    <submittedName>
        <fullName evidence="1">Uncharacterized protein</fullName>
    </submittedName>
</protein>
<accession>A0A0D0BY19</accession>